<feature type="domain" description="Glycosyl transferase family 1" evidence="3">
    <location>
        <begin position="342"/>
        <end position="488"/>
    </location>
</feature>
<dbReference type="GO" id="GO:0009011">
    <property type="term" value="F:alpha-1,4-glucan glucosyltransferase (ADP-glucose donor) activity"/>
    <property type="evidence" value="ECO:0007669"/>
    <property type="project" value="UniProtKB-EC"/>
</dbReference>
<protein>
    <submittedName>
        <fullName evidence="5">Glycosyl transferase</fullName>
        <ecNumber evidence="5">2.4.1.21</ecNumber>
    </submittedName>
</protein>
<dbReference type="SUPFAM" id="SSF53756">
    <property type="entry name" value="UDP-Glycosyltransferase/glycogen phosphorylase"/>
    <property type="match status" value="1"/>
</dbReference>
<dbReference type="eggNOG" id="COG0438">
    <property type="taxonomic scope" value="Bacteria"/>
</dbReference>
<dbReference type="InterPro" id="IPR028098">
    <property type="entry name" value="Glyco_trans_4-like_N"/>
</dbReference>
<evidence type="ECO:0000313" key="6">
    <source>
        <dbReference type="Proteomes" id="UP000002077"/>
    </source>
</evidence>
<dbReference type="HOGENOM" id="CLU_526496_0_0_11"/>
<name>C3PHS5_CORA7</name>
<dbReference type="AlphaFoldDB" id="C3PHS5"/>
<dbReference type="CDD" id="cd03801">
    <property type="entry name" value="GT4_PimA-like"/>
    <property type="match status" value="1"/>
</dbReference>
<dbReference type="PANTHER" id="PTHR45947:SF3">
    <property type="entry name" value="SULFOQUINOVOSYL TRANSFERASE SQD2"/>
    <property type="match status" value="1"/>
</dbReference>
<evidence type="ECO:0000259" key="4">
    <source>
        <dbReference type="Pfam" id="PF13439"/>
    </source>
</evidence>
<evidence type="ECO:0000313" key="5">
    <source>
        <dbReference type="EMBL" id="ACP33379.1"/>
    </source>
</evidence>
<dbReference type="Pfam" id="PF13439">
    <property type="entry name" value="Glyco_transf_4"/>
    <property type="match status" value="1"/>
</dbReference>
<organism evidence="5 6">
    <name type="scientific">Corynebacterium aurimucosum (strain ATCC 700975 / DSM 44827 / CIP 107346 / CN-1)</name>
    <name type="common">Corynebacterium nigricans</name>
    <dbReference type="NCBI Taxonomy" id="548476"/>
    <lineage>
        <taxon>Bacteria</taxon>
        <taxon>Bacillati</taxon>
        <taxon>Actinomycetota</taxon>
        <taxon>Actinomycetes</taxon>
        <taxon>Mycobacteriales</taxon>
        <taxon>Corynebacteriaceae</taxon>
        <taxon>Corynebacterium</taxon>
    </lineage>
</organism>
<dbReference type="Proteomes" id="UP000002077">
    <property type="component" value="Chromosome"/>
</dbReference>
<accession>C3PHS5</accession>
<dbReference type="Pfam" id="PF00534">
    <property type="entry name" value="Glycos_transf_1"/>
    <property type="match status" value="1"/>
</dbReference>
<dbReference type="GO" id="GO:1901137">
    <property type="term" value="P:carbohydrate derivative biosynthetic process"/>
    <property type="evidence" value="ECO:0007669"/>
    <property type="project" value="UniProtKB-ARBA"/>
</dbReference>
<dbReference type="CAZy" id="GT4">
    <property type="family name" value="Glycosyltransferase Family 4"/>
</dbReference>
<dbReference type="InterPro" id="IPR050194">
    <property type="entry name" value="Glycosyltransferase_grp1"/>
</dbReference>
<dbReference type="OrthoDB" id="509705at2"/>
<dbReference type="STRING" id="548476.cauri_1786"/>
<sequence>MMRGLRWINYLSVFVSFSVKKALIEPKRFFLLVSQRFMGYQVIGTVKAWTEAVEGRNREEDTPSRRERLDFFLYVGDYDRALAEFKKMPLIKRCINFPKKILAKIKENQFYGAIYKGREATGLGGSTNILYYVNNSLPYTQSGYTIRTAALTKTVREKVDSISTVTRLGYPLIIGKIPSPAKEPSGLNTLIPRVMPFREDRRYRLAKKLLMRVCAERGIDLIQTTSDFKNASLVSDVAHDLGIPWIYEIRGEPHNTWLSKFPVKIATEAEKSFHYRHSEQKEIEAAVKASAVIVLSELTKNKLVRAGISEDKIVTIPNAIDSGMQIDRKDALNIRTQMGLRGKKVVGTVSSLVSYEGLDTLIRALPNLDERIEVVFVGDGEDRGRLAALAASLELENRVHFVGKQPSSEIQSWYSIFDVFVVPRIDSRVTRYVTPIKPLNALAVGVPLVCSDLPALRAVTGGYAKFVPPQSPTDLAEAITEVIESPEKILAEKEWLDSMTWEANGRKLARLYRSLLN</sequence>
<dbReference type="Gene3D" id="3.40.50.2000">
    <property type="entry name" value="Glycogen Phosphorylase B"/>
    <property type="match status" value="2"/>
</dbReference>
<dbReference type="EMBL" id="CP001601">
    <property type="protein sequence ID" value="ACP33379.1"/>
    <property type="molecule type" value="Genomic_DNA"/>
</dbReference>
<evidence type="ECO:0000256" key="2">
    <source>
        <dbReference type="ARBA" id="ARBA00022679"/>
    </source>
</evidence>
<keyword evidence="1 5" id="KW-0328">Glycosyltransferase</keyword>
<dbReference type="InterPro" id="IPR001296">
    <property type="entry name" value="Glyco_trans_1"/>
</dbReference>
<dbReference type="PANTHER" id="PTHR45947">
    <property type="entry name" value="SULFOQUINOVOSYL TRANSFERASE SQD2"/>
    <property type="match status" value="1"/>
</dbReference>
<dbReference type="GO" id="GO:1903509">
    <property type="term" value="P:liposaccharide metabolic process"/>
    <property type="evidence" value="ECO:0007669"/>
    <property type="project" value="UniProtKB-ARBA"/>
</dbReference>
<dbReference type="EC" id="2.4.1.21" evidence="5"/>
<proteinExistence type="predicted"/>
<gene>
    <name evidence="5" type="ordered locus">cauri_1786</name>
</gene>
<dbReference type="KEGG" id="car:cauri_1786"/>
<feature type="domain" description="Glycosyltransferase subfamily 4-like N-terminal" evidence="4">
    <location>
        <begin position="192"/>
        <end position="321"/>
    </location>
</feature>
<evidence type="ECO:0000256" key="1">
    <source>
        <dbReference type="ARBA" id="ARBA00022676"/>
    </source>
</evidence>
<reference evidence="5 6" key="1">
    <citation type="journal article" date="2010" name="BMC Genomics">
        <title>Complete genome sequence and lifestyle of black-pigmented Corynebacterium aurimucosum ATCC 700975 (formerly C. nigricans CN-1) isolated from a vaginal swab of a woman with spontaneous abortion.</title>
        <authorList>
            <person name="Trost E."/>
            <person name="Gotker S."/>
            <person name="Schneider J."/>
            <person name="Schneiker-Bekel S."/>
            <person name="Szczepanowski R."/>
            <person name="Tilker A."/>
            <person name="Viehoever P."/>
            <person name="Arnold W."/>
            <person name="Bekel T."/>
            <person name="Blom J."/>
            <person name="Gartemann K.H."/>
            <person name="Linke B."/>
            <person name="Goesmann A."/>
            <person name="Puhler A."/>
            <person name="Shukla S.K."/>
            <person name="Tauch A."/>
        </authorList>
    </citation>
    <scope>NUCLEOTIDE SEQUENCE [LARGE SCALE GENOMIC DNA]</scope>
    <source>
        <strain evidence="6">ATCC 700975 / DSM 44827 / CIP 107346 / CN-1</strain>
    </source>
</reference>
<keyword evidence="6" id="KW-1185">Reference proteome</keyword>
<keyword evidence="2 5" id="KW-0808">Transferase</keyword>
<evidence type="ECO:0000259" key="3">
    <source>
        <dbReference type="Pfam" id="PF00534"/>
    </source>
</evidence>